<evidence type="ECO:0000256" key="1">
    <source>
        <dbReference type="ARBA" id="ARBA00004571"/>
    </source>
</evidence>
<accession>A0A7H0LGR9</accession>
<evidence type="ECO:0000256" key="10">
    <source>
        <dbReference type="SAM" id="MobiDB-lite"/>
    </source>
</evidence>
<dbReference type="InterPro" id="IPR010104">
    <property type="entry name" value="TonB_rcpt_bac"/>
</dbReference>
<comment type="subcellular location">
    <subcellularLocation>
        <location evidence="1 8">Cell outer membrane</location>
        <topology evidence="1 8">Multi-pass membrane protein</topology>
    </subcellularLocation>
</comment>
<dbReference type="PANTHER" id="PTHR40980:SF3">
    <property type="entry name" value="TONB-DEPENDENT RECEPTOR-LIKE BETA-BARREL DOMAIN-CONTAINING PROTEIN"/>
    <property type="match status" value="1"/>
</dbReference>
<evidence type="ECO:0000259" key="12">
    <source>
        <dbReference type="Pfam" id="PF00593"/>
    </source>
</evidence>
<name>A0A7H0LGR9_9SPHN</name>
<reference evidence="14 15" key="1">
    <citation type="submission" date="2020-09" db="EMBL/GenBank/DDBJ databases">
        <title>Sphingomonas sp., a new species isolated from pork steak.</title>
        <authorList>
            <person name="Heidler von Heilborn D."/>
        </authorList>
    </citation>
    <scope>NUCLEOTIDE SEQUENCE [LARGE SCALE GENOMIC DNA]</scope>
    <source>
        <strain evidence="15">S8-3T</strain>
    </source>
</reference>
<dbReference type="InterPro" id="IPR000531">
    <property type="entry name" value="Beta-barrel_TonB"/>
</dbReference>
<keyword evidence="15" id="KW-1185">Reference proteome</keyword>
<comment type="similarity">
    <text evidence="8 9">Belongs to the TonB-dependent receptor family.</text>
</comment>
<dbReference type="SUPFAM" id="SSF56935">
    <property type="entry name" value="Porins"/>
    <property type="match status" value="1"/>
</dbReference>
<keyword evidence="14" id="KW-0675">Receptor</keyword>
<dbReference type="Pfam" id="PF07715">
    <property type="entry name" value="Plug"/>
    <property type="match status" value="1"/>
</dbReference>
<evidence type="ECO:0000256" key="2">
    <source>
        <dbReference type="ARBA" id="ARBA00022448"/>
    </source>
</evidence>
<evidence type="ECO:0000256" key="3">
    <source>
        <dbReference type="ARBA" id="ARBA00022452"/>
    </source>
</evidence>
<feature type="region of interest" description="Disordered" evidence="10">
    <location>
        <begin position="25"/>
        <end position="44"/>
    </location>
</feature>
<dbReference type="Proteomes" id="UP000516148">
    <property type="component" value="Chromosome"/>
</dbReference>
<evidence type="ECO:0000259" key="13">
    <source>
        <dbReference type="Pfam" id="PF07715"/>
    </source>
</evidence>
<dbReference type="InterPro" id="IPR039426">
    <property type="entry name" value="TonB-dep_rcpt-like"/>
</dbReference>
<dbReference type="Gene3D" id="2.40.170.20">
    <property type="entry name" value="TonB-dependent receptor, beta-barrel domain"/>
    <property type="match status" value="1"/>
</dbReference>
<dbReference type="PROSITE" id="PS52016">
    <property type="entry name" value="TONB_DEPENDENT_REC_3"/>
    <property type="match status" value="1"/>
</dbReference>
<keyword evidence="5 9" id="KW-0798">TonB box</keyword>
<dbReference type="GO" id="GO:0009279">
    <property type="term" value="C:cell outer membrane"/>
    <property type="evidence" value="ECO:0007669"/>
    <property type="project" value="UniProtKB-SubCell"/>
</dbReference>
<organism evidence="14 15">
    <name type="scientific">Sphingomonas alpina</name>
    <dbReference type="NCBI Taxonomy" id="653931"/>
    <lineage>
        <taxon>Bacteria</taxon>
        <taxon>Pseudomonadati</taxon>
        <taxon>Pseudomonadota</taxon>
        <taxon>Alphaproteobacteria</taxon>
        <taxon>Sphingomonadales</taxon>
        <taxon>Sphingomonadaceae</taxon>
        <taxon>Sphingomonas</taxon>
    </lineage>
</organism>
<dbReference type="InterPro" id="IPR037066">
    <property type="entry name" value="Plug_dom_sf"/>
</dbReference>
<keyword evidence="3 8" id="KW-1134">Transmembrane beta strand</keyword>
<feature type="signal peptide" evidence="11">
    <location>
        <begin position="1"/>
        <end position="17"/>
    </location>
</feature>
<dbReference type="InterPro" id="IPR012910">
    <property type="entry name" value="Plug_dom"/>
</dbReference>
<dbReference type="PANTHER" id="PTHR40980">
    <property type="entry name" value="PLUG DOMAIN-CONTAINING PROTEIN"/>
    <property type="match status" value="1"/>
</dbReference>
<keyword evidence="7 8" id="KW-0998">Cell outer membrane</keyword>
<dbReference type="InterPro" id="IPR036942">
    <property type="entry name" value="Beta-barrel_TonB_sf"/>
</dbReference>
<evidence type="ECO:0000256" key="9">
    <source>
        <dbReference type="RuleBase" id="RU003357"/>
    </source>
</evidence>
<dbReference type="NCBIfam" id="TIGR01782">
    <property type="entry name" value="TonB-Xanth-Caul"/>
    <property type="match status" value="1"/>
</dbReference>
<dbReference type="KEGG" id="spap:H3Z74_19500"/>
<dbReference type="Gene3D" id="2.170.130.10">
    <property type="entry name" value="TonB-dependent receptor, plug domain"/>
    <property type="match status" value="1"/>
</dbReference>
<evidence type="ECO:0000256" key="8">
    <source>
        <dbReference type="PROSITE-ProRule" id="PRU01360"/>
    </source>
</evidence>
<dbReference type="CDD" id="cd01347">
    <property type="entry name" value="ligand_gated_channel"/>
    <property type="match status" value="1"/>
</dbReference>
<evidence type="ECO:0000256" key="7">
    <source>
        <dbReference type="ARBA" id="ARBA00023237"/>
    </source>
</evidence>
<keyword evidence="2 8" id="KW-0813">Transport</keyword>
<protein>
    <submittedName>
        <fullName evidence="14">TonB-dependent receptor</fullName>
    </submittedName>
</protein>
<dbReference type="AlphaFoldDB" id="A0A7H0LGR9"/>
<evidence type="ECO:0000256" key="4">
    <source>
        <dbReference type="ARBA" id="ARBA00022692"/>
    </source>
</evidence>
<feature type="domain" description="TonB-dependent receptor-like beta-barrel" evidence="12">
    <location>
        <begin position="414"/>
        <end position="869"/>
    </location>
</feature>
<keyword evidence="11" id="KW-0732">Signal</keyword>
<feature type="compositionally biased region" description="Polar residues" evidence="10">
    <location>
        <begin position="27"/>
        <end position="37"/>
    </location>
</feature>
<feature type="chain" id="PRO_5028966514" evidence="11">
    <location>
        <begin position="18"/>
        <end position="902"/>
    </location>
</feature>
<proteinExistence type="inferred from homology"/>
<sequence>MTVIRLLAASVSTFALAASAHAKTADTPISSAPSGTVQAAPAEPGAEDDIIVTGIRGSVQASINAKRESSVISDVLTAEDIGKFPDKNVAEALQRLPGIVVNREFGEGERVSLRGTAPNLTKTLVNGHSIATADWFILDQVASTRSFNYLTLPAEIVGQLEVYKSPQADVEEGGVGGTINVHTRNPLDLKPLTVSASVQGVYSDLSGKVDPQISGLFSWKNADETFGILIGGIYQKRQTRRDGIEVFGYTPFSVGGGQTALFPTLIGSALFKQNRERYGGNIGIQFRPSDELEINVTGLYSRFNADNLNLNYLAWPERALGSGGTVTNPTIVNGVAVAGTVTSSNNAGSGARAVVYDAIDRQAYAETYSADLDLKYKPTDQLTVHFKAGWTKATGATSNENFLETAGTGSFSYDLRGKAPQVKFTSPNPTSPANMLIDFSRIQSVTNEDEEKYAYLDLEHEVDWGPLSALKVGIKYTNHDRTALRLATNGGVLTPGLICGGAPCTAASFASGHGTPDDFLDGLDTPGALNNYWTVDPAKLGQIYGSQAAALTAKFVVPGNTYSINEKTYGGYALAKFGGEGWRANVGVRVVKTDQTSTGSLIGGANPQFTNPFGGYTPTTSDRSYTDVLPSANLSVDLSPKFVLRFAAGKTVTRPDFVDITPGVDLNGTLLTGQGGNPNLKPYRANQYDVSLEWYPDAETIVALAVFYKDIQSYIVNRSSVEILPGTFVPGTQPASCVPAGGGNPNLFNCPFSINRRSNGDGGRNQGFEFQVSRPIWGGFGAIANYTYSDAKANDGGPIPGNSKHSYNLTGYYENDLVTARLSYTYRSAFFIDIDRSAPLNQASLSSLDASLGFNVTKNVTLTADAVNLTNRRIIQYSGTRDRVRNIYDNGRQFYFGARFKF</sequence>
<evidence type="ECO:0000313" key="14">
    <source>
        <dbReference type="EMBL" id="QNQ08872.1"/>
    </source>
</evidence>
<feature type="domain" description="TonB-dependent receptor plug" evidence="13">
    <location>
        <begin position="66"/>
        <end position="178"/>
    </location>
</feature>
<evidence type="ECO:0000313" key="15">
    <source>
        <dbReference type="Proteomes" id="UP000516148"/>
    </source>
</evidence>
<keyword evidence="4 8" id="KW-0812">Transmembrane</keyword>
<dbReference type="EMBL" id="CP061038">
    <property type="protein sequence ID" value="QNQ08872.1"/>
    <property type="molecule type" value="Genomic_DNA"/>
</dbReference>
<evidence type="ECO:0000256" key="11">
    <source>
        <dbReference type="SAM" id="SignalP"/>
    </source>
</evidence>
<evidence type="ECO:0000256" key="5">
    <source>
        <dbReference type="ARBA" id="ARBA00023077"/>
    </source>
</evidence>
<evidence type="ECO:0000256" key="6">
    <source>
        <dbReference type="ARBA" id="ARBA00023136"/>
    </source>
</evidence>
<dbReference type="Pfam" id="PF00593">
    <property type="entry name" value="TonB_dep_Rec_b-barrel"/>
    <property type="match status" value="1"/>
</dbReference>
<gene>
    <name evidence="14" type="ORF">H3Z74_19500</name>
</gene>
<keyword evidence="6 8" id="KW-0472">Membrane</keyword>